<protein>
    <submittedName>
        <fullName evidence="1">Uncharacterized protein</fullName>
    </submittedName>
</protein>
<proteinExistence type="predicted"/>
<organism evidence="1 2">
    <name type="scientific">Diphasiastrum complanatum</name>
    <name type="common">Issler's clubmoss</name>
    <name type="synonym">Lycopodium complanatum</name>
    <dbReference type="NCBI Taxonomy" id="34168"/>
    <lineage>
        <taxon>Eukaryota</taxon>
        <taxon>Viridiplantae</taxon>
        <taxon>Streptophyta</taxon>
        <taxon>Embryophyta</taxon>
        <taxon>Tracheophyta</taxon>
        <taxon>Lycopodiopsida</taxon>
        <taxon>Lycopodiales</taxon>
        <taxon>Lycopodiaceae</taxon>
        <taxon>Lycopodioideae</taxon>
        <taxon>Diphasiastrum</taxon>
    </lineage>
</organism>
<comment type="caution">
    <text evidence="1">The sequence shown here is derived from an EMBL/GenBank/DDBJ whole genome shotgun (WGS) entry which is preliminary data.</text>
</comment>
<evidence type="ECO:0000313" key="1">
    <source>
        <dbReference type="EMBL" id="KAJ7559356.1"/>
    </source>
</evidence>
<gene>
    <name evidence="1" type="ORF">O6H91_04G081300</name>
</gene>
<sequence length="402" mass="45388">MNCSLHNRRTSIYETSMNMSSQSSRKMHNLKKGFWSPDEDERLIHHVMKHGQSCWRIVPIETGLQRSGKSCRLRWLNHLRPDLKTEKFSKQEEQLIIDLRDLLGNRWSQIAAYLPGRTDNDVKNFWNSLAKKNLQLNAPCVYIKSHHKLHQAEAVSSRSSVLTNKSKDLCEASPRFSGCLLPSLESKVSPLYGHKFFSNFERKAILHNSAMDTYSSCRDGFKHFETGIQKNSPTLLSYEVKDCICPRPEAADLQMCSDFHLANTSSTRNIGFQNLLDSEAYINKGSEANSMSGTLDHLAVALQSHAHMSCISLSETERSDYGSFNAFGTTFCGKNRNVSSFGRECIMNCASISCVTMPAGRSVDTSYSGRAEYFCDGSRSEFSTEIYEKLKTEAQVSQKTDT</sequence>
<evidence type="ECO:0000313" key="2">
    <source>
        <dbReference type="Proteomes" id="UP001162992"/>
    </source>
</evidence>
<reference evidence="2" key="1">
    <citation type="journal article" date="2024" name="Proc. Natl. Acad. Sci. U.S.A.">
        <title>Extraordinary preservation of gene collinearity over three hundred million years revealed in homosporous lycophytes.</title>
        <authorList>
            <person name="Li C."/>
            <person name="Wickell D."/>
            <person name="Kuo L.Y."/>
            <person name="Chen X."/>
            <person name="Nie B."/>
            <person name="Liao X."/>
            <person name="Peng D."/>
            <person name="Ji J."/>
            <person name="Jenkins J."/>
            <person name="Williams M."/>
            <person name="Shu S."/>
            <person name="Plott C."/>
            <person name="Barry K."/>
            <person name="Rajasekar S."/>
            <person name="Grimwood J."/>
            <person name="Han X."/>
            <person name="Sun S."/>
            <person name="Hou Z."/>
            <person name="He W."/>
            <person name="Dai G."/>
            <person name="Sun C."/>
            <person name="Schmutz J."/>
            <person name="Leebens-Mack J.H."/>
            <person name="Li F.W."/>
            <person name="Wang L."/>
        </authorList>
    </citation>
    <scope>NUCLEOTIDE SEQUENCE [LARGE SCALE GENOMIC DNA]</scope>
    <source>
        <strain evidence="2">cv. PW_Plant_1</strain>
    </source>
</reference>
<keyword evidence="2" id="KW-1185">Reference proteome</keyword>
<dbReference type="EMBL" id="CM055095">
    <property type="protein sequence ID" value="KAJ7559356.1"/>
    <property type="molecule type" value="Genomic_DNA"/>
</dbReference>
<accession>A0ACC2DYW6</accession>
<dbReference type="Proteomes" id="UP001162992">
    <property type="component" value="Chromosome 4"/>
</dbReference>
<name>A0ACC2DYW6_DIPCM</name>